<dbReference type="InterPro" id="IPR025433">
    <property type="entry name" value="DUF4168"/>
</dbReference>
<protein>
    <recommendedName>
        <fullName evidence="3">DUF4168 domain-containing protein</fullName>
    </recommendedName>
</protein>
<feature type="signal peptide" evidence="2">
    <location>
        <begin position="1"/>
        <end position="21"/>
    </location>
</feature>
<keyword evidence="5" id="KW-1185">Reference proteome</keyword>
<evidence type="ECO:0000259" key="3">
    <source>
        <dbReference type="Pfam" id="PF13767"/>
    </source>
</evidence>
<feature type="domain" description="DUF4168" evidence="3">
    <location>
        <begin position="155"/>
        <end position="189"/>
    </location>
</feature>
<gene>
    <name evidence="4" type="ORF">DSM104635_00300</name>
</gene>
<evidence type="ECO:0000256" key="1">
    <source>
        <dbReference type="SAM" id="MobiDB-lite"/>
    </source>
</evidence>
<reference evidence="5" key="1">
    <citation type="submission" date="2019-12" db="EMBL/GenBank/DDBJ databases">
        <title>Complete genome of Terracaulis silvestris 0127_4.</title>
        <authorList>
            <person name="Vieira S."/>
            <person name="Riedel T."/>
            <person name="Sproer C."/>
            <person name="Pascual J."/>
            <person name="Boedeker C."/>
            <person name="Overmann J."/>
        </authorList>
    </citation>
    <scope>NUCLEOTIDE SEQUENCE [LARGE SCALE GENOMIC DNA]</scope>
    <source>
        <strain evidence="5">0127_4</strain>
    </source>
</reference>
<organism evidence="4 5">
    <name type="scientific">Terricaulis silvestris</name>
    <dbReference type="NCBI Taxonomy" id="2686094"/>
    <lineage>
        <taxon>Bacteria</taxon>
        <taxon>Pseudomonadati</taxon>
        <taxon>Pseudomonadota</taxon>
        <taxon>Alphaproteobacteria</taxon>
        <taxon>Caulobacterales</taxon>
        <taxon>Caulobacteraceae</taxon>
        <taxon>Terricaulis</taxon>
    </lineage>
</organism>
<dbReference type="PROSITE" id="PS51257">
    <property type="entry name" value="PROKAR_LIPOPROTEIN"/>
    <property type="match status" value="1"/>
</dbReference>
<evidence type="ECO:0000256" key="2">
    <source>
        <dbReference type="SAM" id="SignalP"/>
    </source>
</evidence>
<proteinExistence type="predicted"/>
<name>A0A6I6MG21_9CAUL</name>
<evidence type="ECO:0000313" key="5">
    <source>
        <dbReference type="Proteomes" id="UP000431269"/>
    </source>
</evidence>
<feature type="chain" id="PRO_5026343689" description="DUF4168 domain-containing protein" evidence="2">
    <location>
        <begin position="22"/>
        <end position="210"/>
    </location>
</feature>
<dbReference type="AlphaFoldDB" id="A0A6I6MG21"/>
<accession>A0A6I6MG21</accession>
<dbReference type="Pfam" id="PF13767">
    <property type="entry name" value="DUF4168"/>
    <property type="match status" value="1"/>
</dbReference>
<sequence>MTRLSRIAANAVFISAAALMAGCSSSGDGDSAAASSTRGAPATAAQPSGATQMYSDAQVQAFVAARTEIQALPPNTDQARIGQILSTHNLAPDVYNAIATRAQTDQTLSNRIAAASVGTEFTDAQLQSFIAASTEINPLSQSLSTAPAEQQPVIAAQIRSVLQTNNLSIEAYNGIAAQAQSDPALAARINALAAPAAPADATEPPATTPQ</sequence>
<dbReference type="EMBL" id="CP047045">
    <property type="protein sequence ID" value="QGZ93490.1"/>
    <property type="molecule type" value="Genomic_DNA"/>
</dbReference>
<evidence type="ECO:0000313" key="4">
    <source>
        <dbReference type="EMBL" id="QGZ93490.1"/>
    </source>
</evidence>
<keyword evidence="2" id="KW-0732">Signal</keyword>
<dbReference type="Proteomes" id="UP000431269">
    <property type="component" value="Chromosome"/>
</dbReference>
<dbReference type="KEGG" id="tsv:DSM104635_00300"/>
<feature type="region of interest" description="Disordered" evidence="1">
    <location>
        <begin position="30"/>
        <end position="50"/>
    </location>
</feature>
<dbReference type="RefSeq" id="WP_158764493.1">
    <property type="nucleotide sequence ID" value="NZ_CP047045.1"/>
</dbReference>